<accession>A0AAT9L9L5</accession>
<dbReference type="InterPro" id="IPR050097">
    <property type="entry name" value="Ferredoxin-NADP_redctase_2"/>
</dbReference>
<dbReference type="PRINTS" id="PR00469">
    <property type="entry name" value="PNDRDTASEII"/>
</dbReference>
<dbReference type="InterPro" id="IPR023753">
    <property type="entry name" value="FAD/NAD-binding_dom"/>
</dbReference>
<dbReference type="NCBIfam" id="TIGR01292">
    <property type="entry name" value="TRX_reduct"/>
    <property type="match status" value="1"/>
</dbReference>
<keyword evidence="5" id="KW-1015">Disulfide bond</keyword>
<dbReference type="KEGG" id="fcz:IMF26_06445"/>
<dbReference type="SUPFAM" id="SSF51905">
    <property type="entry name" value="FAD/NAD(P)-binding domain"/>
    <property type="match status" value="1"/>
</dbReference>
<dbReference type="InterPro" id="IPR005982">
    <property type="entry name" value="Thioredox_Rdtase"/>
</dbReference>
<dbReference type="Pfam" id="PF07992">
    <property type="entry name" value="Pyr_redox_2"/>
    <property type="match status" value="1"/>
</dbReference>
<dbReference type="EMBL" id="CP062796">
    <property type="protein sequence ID" value="QUL97751.1"/>
    <property type="molecule type" value="Genomic_DNA"/>
</dbReference>
<evidence type="ECO:0000256" key="4">
    <source>
        <dbReference type="ARBA" id="ARBA00023002"/>
    </source>
</evidence>
<evidence type="ECO:0000256" key="2">
    <source>
        <dbReference type="ARBA" id="ARBA00022630"/>
    </source>
</evidence>
<keyword evidence="3 7" id="KW-0274">FAD</keyword>
<evidence type="ECO:0000256" key="3">
    <source>
        <dbReference type="ARBA" id="ARBA00022827"/>
    </source>
</evidence>
<reference evidence="10" key="1">
    <citation type="submission" date="2020-10" db="EMBL/GenBank/DDBJ databases">
        <authorList>
            <person name="Kadnikov V."/>
            <person name="Beletsky A.V."/>
            <person name="Mardanov A.V."/>
            <person name="Karnachuk O.V."/>
            <person name="Ravin N.V."/>
        </authorList>
    </citation>
    <scope>NUCLEOTIDE SEQUENCE</scope>
    <source>
        <strain evidence="10">Bu02</strain>
    </source>
</reference>
<dbReference type="PANTHER" id="PTHR48105">
    <property type="entry name" value="THIOREDOXIN REDUCTASE 1-RELATED-RELATED"/>
    <property type="match status" value="1"/>
</dbReference>
<reference evidence="10" key="2">
    <citation type="journal article" date="2023" name="Biology">
        <title>Prokaryotic Life Associated with Coal-Fire Gas Vents Revealed by Metagenomics.</title>
        <authorList>
            <person name="Kadnikov V.V."/>
            <person name="Mardanov A.V."/>
            <person name="Beletsky A.V."/>
            <person name="Karnachuk O.V."/>
            <person name="Ravin N.V."/>
        </authorList>
    </citation>
    <scope>NUCLEOTIDE SEQUENCE</scope>
    <source>
        <strain evidence="10">Bu02</strain>
    </source>
</reference>
<evidence type="ECO:0000259" key="9">
    <source>
        <dbReference type="Pfam" id="PF07992"/>
    </source>
</evidence>
<evidence type="ECO:0000256" key="8">
    <source>
        <dbReference type="RuleBase" id="RU003881"/>
    </source>
</evidence>
<dbReference type="AlphaFoldDB" id="A0AAT9L9L5"/>
<evidence type="ECO:0000256" key="5">
    <source>
        <dbReference type="ARBA" id="ARBA00023157"/>
    </source>
</evidence>
<dbReference type="GO" id="GO:0019430">
    <property type="term" value="P:removal of superoxide radicals"/>
    <property type="evidence" value="ECO:0007669"/>
    <property type="project" value="UniProtKB-UniRule"/>
</dbReference>
<evidence type="ECO:0000256" key="6">
    <source>
        <dbReference type="ARBA" id="ARBA00023284"/>
    </source>
</evidence>
<dbReference type="PRINTS" id="PR00368">
    <property type="entry name" value="FADPNR"/>
</dbReference>
<gene>
    <name evidence="10" type="primary">trxB</name>
    <name evidence="10" type="ORF">IMF26_06445</name>
</gene>
<sequence length="306" mass="33251">MAIDILVAGGGPAGMTSAIYASRAGWKTVLLDPLGGGGQASTTDMIYNYPGFPEGVPGPKLMELMTEQAQSFGTEIVFEEVKEVKRLSGRFYVKGEDKEYEAKAVIWAAGTRPRTLNVPGEQKFLGRGISFCATCDGALFKDKVVAVVGGGDSALTEAEFLTKFAREVILIHRRNEFRAGMASVRRVAENPRIKVMLNTTVEEVFGNEKLSGIRIRDKTSGETKELAVDGLFLYVGWIPNSDPVKDLVDLNAEGYIKTKEDMSTRTPGLYAAGDIREKPLRQVSTAVADGALAAWSAERYVLENVK</sequence>
<proteinExistence type="inferred from homology"/>
<comment type="cofactor">
    <cofactor evidence="8">
        <name>FAD</name>
        <dbReference type="ChEBI" id="CHEBI:57692"/>
    </cofactor>
    <text evidence="8">Binds 1 FAD per subunit.</text>
</comment>
<dbReference type="GO" id="GO:0004791">
    <property type="term" value="F:thioredoxin-disulfide reductase (NADPH) activity"/>
    <property type="evidence" value="ECO:0007669"/>
    <property type="project" value="UniProtKB-UniRule"/>
</dbReference>
<dbReference type="EC" id="1.8.1.9" evidence="7"/>
<dbReference type="PROSITE" id="PS00573">
    <property type="entry name" value="PYRIDINE_REDOX_2"/>
    <property type="match status" value="1"/>
</dbReference>
<dbReference type="InterPro" id="IPR008255">
    <property type="entry name" value="Pyr_nucl-diS_OxRdtase_2_AS"/>
</dbReference>
<keyword evidence="8" id="KW-0521">NADP</keyword>
<evidence type="ECO:0000313" key="10">
    <source>
        <dbReference type="EMBL" id="QUL97751.1"/>
    </source>
</evidence>
<dbReference type="InterPro" id="IPR036188">
    <property type="entry name" value="FAD/NAD-bd_sf"/>
</dbReference>
<dbReference type="GO" id="GO:0005737">
    <property type="term" value="C:cytoplasm"/>
    <property type="evidence" value="ECO:0007669"/>
    <property type="project" value="InterPro"/>
</dbReference>
<keyword evidence="4 7" id="KW-0560">Oxidoreductase</keyword>
<name>A0AAT9L9L5_9FIRM</name>
<feature type="domain" description="FAD/NAD(P)-binding" evidence="9">
    <location>
        <begin position="4"/>
        <end position="290"/>
    </location>
</feature>
<dbReference type="Gene3D" id="3.50.50.60">
    <property type="entry name" value="FAD/NAD(P)-binding domain"/>
    <property type="match status" value="2"/>
</dbReference>
<evidence type="ECO:0000256" key="7">
    <source>
        <dbReference type="RuleBase" id="RU003880"/>
    </source>
</evidence>
<keyword evidence="2 7" id="KW-0285">Flavoprotein</keyword>
<comment type="subunit">
    <text evidence="7">Homodimer.</text>
</comment>
<evidence type="ECO:0000256" key="1">
    <source>
        <dbReference type="ARBA" id="ARBA00009333"/>
    </source>
</evidence>
<protein>
    <recommendedName>
        <fullName evidence="7">Thioredoxin reductase</fullName>
        <ecNumber evidence="7">1.8.1.9</ecNumber>
    </recommendedName>
</protein>
<organism evidence="10">
    <name type="scientific">Candidatus Fermentithermobacillus carboniphilus</name>
    <dbReference type="NCBI Taxonomy" id="3085328"/>
    <lineage>
        <taxon>Bacteria</taxon>
        <taxon>Bacillati</taxon>
        <taxon>Bacillota</taxon>
        <taxon>Candidatus Fermentithermobacillia</taxon>
        <taxon>Candidatus Fermentithermobacillales</taxon>
        <taxon>Candidatus Fermentithermobacillaceae</taxon>
        <taxon>Candidatus Fermentithermobacillus</taxon>
    </lineage>
</organism>
<comment type="similarity">
    <text evidence="1 7">Belongs to the class-II pyridine nucleotide-disulfide oxidoreductase family.</text>
</comment>
<comment type="catalytic activity">
    <reaction evidence="7">
        <text>[thioredoxin]-dithiol + NADP(+) = [thioredoxin]-disulfide + NADPH + H(+)</text>
        <dbReference type="Rhea" id="RHEA:20345"/>
        <dbReference type="Rhea" id="RHEA-COMP:10698"/>
        <dbReference type="Rhea" id="RHEA-COMP:10700"/>
        <dbReference type="ChEBI" id="CHEBI:15378"/>
        <dbReference type="ChEBI" id="CHEBI:29950"/>
        <dbReference type="ChEBI" id="CHEBI:50058"/>
        <dbReference type="ChEBI" id="CHEBI:57783"/>
        <dbReference type="ChEBI" id="CHEBI:58349"/>
        <dbReference type="EC" id="1.8.1.9"/>
    </reaction>
</comment>
<keyword evidence="6 7" id="KW-0676">Redox-active center</keyword>